<dbReference type="AlphaFoldDB" id="A0A0F4L1C6"/>
<keyword evidence="1" id="KW-0812">Transmembrane</keyword>
<keyword evidence="1" id="KW-0472">Membrane</keyword>
<comment type="caution">
    <text evidence="3">The sequence shown here is derived from an EMBL/GenBank/DDBJ whole genome shotgun (WGS) entry which is preliminary data.</text>
</comment>
<feature type="transmembrane region" description="Helical" evidence="1">
    <location>
        <begin position="249"/>
        <end position="274"/>
    </location>
</feature>
<dbReference type="RefSeq" id="WP_045934809.1">
    <property type="nucleotide sequence ID" value="NZ_KQ033884.1"/>
</dbReference>
<name>A0A0F4L1C6_9BIFI</name>
<dbReference type="Pfam" id="PF04892">
    <property type="entry name" value="VanZ"/>
    <property type="match status" value="1"/>
</dbReference>
<feature type="transmembrane region" description="Helical" evidence="1">
    <location>
        <begin position="48"/>
        <end position="66"/>
    </location>
</feature>
<keyword evidence="4" id="KW-1185">Reference proteome</keyword>
<keyword evidence="1" id="KW-1133">Transmembrane helix</keyword>
<accession>A0A0F4L1C6</accession>
<feature type="transmembrane region" description="Helical" evidence="1">
    <location>
        <begin position="12"/>
        <end position="36"/>
    </location>
</feature>
<dbReference type="PANTHER" id="PTHR36834:SF1">
    <property type="entry name" value="INTEGRAL MEMBRANE PROTEIN"/>
    <property type="match status" value="1"/>
</dbReference>
<feature type="transmembrane region" description="Helical" evidence="1">
    <location>
        <begin position="165"/>
        <end position="186"/>
    </location>
</feature>
<feature type="transmembrane region" description="Helical" evidence="1">
    <location>
        <begin position="127"/>
        <end position="153"/>
    </location>
</feature>
<dbReference type="PANTHER" id="PTHR36834">
    <property type="entry name" value="MEMBRANE PROTEIN-RELATED"/>
    <property type="match status" value="1"/>
</dbReference>
<proteinExistence type="predicted"/>
<dbReference type="Proteomes" id="UP000033567">
    <property type="component" value="Unassembled WGS sequence"/>
</dbReference>
<sequence>MLSTYLDYFSGSFGISLVFWPLASLILTLPILALIYNRYHRLRLTAAMAAYLTVLYLLALVFFTLWPMPDDRAAFCATHHLSPQLNPLQFLTDLSTGGRMAVLQILLNVAFFLPLGFIMGRVFRWRFILALPVAILVSLFIETAQLTGVFGIVGCAYRLFDVDDLIWNTSGAIIGYLVAMAANKLVPTRQADAAQLVTNPGFIHRAVSLALDLLLATILSMSLGMGMTYAVHRLGTYQLDGHYRFGGLLIAPSALNVFGTVVDLVMLLIFELLIPLPRRGRTLGATFTHMTIETKQRHGWSRFLFYLFRTAIILAVFGPWTGNVQIATRILALLLLIFYLIKRQMPYDLLPGTAYREEDTGAEESPDDRRG</sequence>
<evidence type="ECO:0000313" key="3">
    <source>
        <dbReference type="EMBL" id="KJY52687.1"/>
    </source>
</evidence>
<feature type="transmembrane region" description="Helical" evidence="1">
    <location>
        <begin position="101"/>
        <end position="120"/>
    </location>
</feature>
<dbReference type="InterPro" id="IPR006976">
    <property type="entry name" value="VanZ-like"/>
</dbReference>
<feature type="domain" description="VanZ-like" evidence="2">
    <location>
        <begin position="54"/>
        <end position="181"/>
    </location>
</feature>
<feature type="transmembrane region" description="Helical" evidence="1">
    <location>
        <begin position="326"/>
        <end position="341"/>
    </location>
</feature>
<evidence type="ECO:0000259" key="2">
    <source>
        <dbReference type="Pfam" id="PF04892"/>
    </source>
</evidence>
<protein>
    <submittedName>
        <fullName evidence="3">VanZ family protein</fullName>
    </submittedName>
</protein>
<dbReference type="InterPro" id="IPR053150">
    <property type="entry name" value="Teicoplanin_resist-assoc"/>
</dbReference>
<feature type="transmembrane region" description="Helical" evidence="1">
    <location>
        <begin position="207"/>
        <end position="229"/>
    </location>
</feature>
<organism evidence="3 4">
    <name type="scientific">Bifidobacterium mellis</name>
    <dbReference type="NCBI Taxonomy" id="1293823"/>
    <lineage>
        <taxon>Bacteria</taxon>
        <taxon>Bacillati</taxon>
        <taxon>Actinomycetota</taxon>
        <taxon>Actinomycetes</taxon>
        <taxon>Bifidobacteriales</taxon>
        <taxon>Bifidobacteriaceae</taxon>
        <taxon>Bifidobacterium</taxon>
    </lineage>
</organism>
<feature type="transmembrane region" description="Helical" evidence="1">
    <location>
        <begin position="303"/>
        <end position="320"/>
    </location>
</feature>
<evidence type="ECO:0000313" key="4">
    <source>
        <dbReference type="Proteomes" id="UP000033567"/>
    </source>
</evidence>
<evidence type="ECO:0000256" key="1">
    <source>
        <dbReference type="SAM" id="Phobius"/>
    </source>
</evidence>
<reference evidence="3 4" key="1">
    <citation type="submission" date="2014-12" db="EMBL/GenBank/DDBJ databases">
        <title>Comparative genomics of the lactic acid bacteria isolated from the honey bee gut.</title>
        <authorList>
            <person name="Ellegaard K.M."/>
            <person name="Tamarit D."/>
            <person name="Javelind E."/>
            <person name="Olofsson T."/>
            <person name="Andersson S.G."/>
            <person name="Vasquez A."/>
        </authorList>
    </citation>
    <scope>NUCLEOTIDE SEQUENCE [LARGE SCALE GENOMIC DNA]</scope>
    <source>
        <strain evidence="3 4">Bin7</strain>
    </source>
</reference>
<gene>
    <name evidence="3" type="ORF">JF70_00080</name>
</gene>
<dbReference type="EMBL" id="JWMF01000001">
    <property type="protein sequence ID" value="KJY52687.1"/>
    <property type="molecule type" value="Genomic_DNA"/>
</dbReference>
<dbReference type="PATRIC" id="fig|1684.5.peg.9"/>